<feature type="transmembrane region" description="Helical" evidence="9">
    <location>
        <begin position="295"/>
        <end position="319"/>
    </location>
</feature>
<evidence type="ECO:0000256" key="3">
    <source>
        <dbReference type="ARBA" id="ARBA00022692"/>
    </source>
</evidence>
<evidence type="ECO:0000256" key="1">
    <source>
        <dbReference type="ARBA" id="ARBA00004141"/>
    </source>
</evidence>
<dbReference type="PANTHER" id="PTHR45711">
    <property type="entry name" value="CHLORIDE CHANNEL PROTEIN"/>
    <property type="match status" value="1"/>
</dbReference>
<dbReference type="Gene3D" id="3.90.1280.20">
    <property type="match status" value="1"/>
</dbReference>
<dbReference type="InterPro" id="IPR014743">
    <property type="entry name" value="Cl-channel_core"/>
</dbReference>
<feature type="region of interest" description="Disordered" evidence="8">
    <location>
        <begin position="1"/>
        <end position="44"/>
    </location>
</feature>
<organism evidence="10 11">
    <name type="scientific">Leucosporidium creatinivorum</name>
    <dbReference type="NCBI Taxonomy" id="106004"/>
    <lineage>
        <taxon>Eukaryota</taxon>
        <taxon>Fungi</taxon>
        <taxon>Dikarya</taxon>
        <taxon>Basidiomycota</taxon>
        <taxon>Pucciniomycotina</taxon>
        <taxon>Microbotryomycetes</taxon>
        <taxon>Leucosporidiales</taxon>
        <taxon>Leucosporidium</taxon>
    </lineage>
</organism>
<dbReference type="Proteomes" id="UP000193467">
    <property type="component" value="Unassembled WGS sequence"/>
</dbReference>
<feature type="transmembrane region" description="Helical" evidence="9">
    <location>
        <begin position="266"/>
        <end position="283"/>
    </location>
</feature>
<dbReference type="GO" id="GO:0005769">
    <property type="term" value="C:early endosome"/>
    <property type="evidence" value="ECO:0007669"/>
    <property type="project" value="TreeGrafter"/>
</dbReference>
<evidence type="ECO:0000256" key="4">
    <source>
        <dbReference type="ARBA" id="ARBA00022989"/>
    </source>
</evidence>
<dbReference type="InterPro" id="IPR046342">
    <property type="entry name" value="CBS_dom_sf"/>
</dbReference>
<dbReference type="Gene3D" id="1.10.3080.10">
    <property type="entry name" value="Clc chloride channel"/>
    <property type="match status" value="1"/>
</dbReference>
<keyword evidence="2" id="KW-0813">Transport</keyword>
<feature type="transmembrane region" description="Helical" evidence="9">
    <location>
        <begin position="551"/>
        <end position="570"/>
    </location>
</feature>
<keyword evidence="6 9" id="KW-0472">Membrane</keyword>
<feature type="transmembrane region" description="Helical" evidence="9">
    <location>
        <begin position="369"/>
        <end position="390"/>
    </location>
</feature>
<feature type="transmembrane region" description="Helical" evidence="9">
    <location>
        <begin position="410"/>
        <end position="428"/>
    </location>
</feature>
<feature type="region of interest" description="Disordered" evidence="8">
    <location>
        <begin position="810"/>
        <end position="846"/>
    </location>
</feature>
<keyword evidence="3 9" id="KW-0812">Transmembrane</keyword>
<evidence type="ECO:0000256" key="5">
    <source>
        <dbReference type="ARBA" id="ARBA00023065"/>
    </source>
</evidence>
<keyword evidence="11" id="KW-1185">Reference proteome</keyword>
<evidence type="ECO:0000256" key="9">
    <source>
        <dbReference type="SAM" id="Phobius"/>
    </source>
</evidence>
<evidence type="ECO:0000313" key="10">
    <source>
        <dbReference type="EMBL" id="ORY65634.1"/>
    </source>
</evidence>
<dbReference type="Gene3D" id="3.10.580.20">
    <property type="match status" value="1"/>
</dbReference>
<sequence>MASVGHSRQASLAASTSSAPVHNTPERPRTRQPPSTPDTPTGLHRYLPRILFPFDRAGTGDEWLAQTARVREAYLDASTIDWSYEESRERIRVHELAELKGLRGVSERLWDSAIPWLVVVATGIGTGAVASCLDILSAWLSDLRMGVCRDRWWMSKGVCCMGLDRGEVCNAWKVWGEGAGNSGHFILRSMTQYSVYMILAVLFAVTSSFFVQTYAPFAFHTGIPEIKTILGGYIISGFLAPMVLLVKSLGLPLAVASGLSLGKEGPLVHVACCIGNLLLRPFAVLRGNEARQREILSAAAAAGVSVAFGAPLGGVLFSLEEISTFFPGSTLWQSFVCAVVAAITLQYVDPFNTGKLVLFQVTTSQIWRGFELIPWLFLGVCGGLWGAWFIRLNEEWERMRRGSGLNQWPVTEVAALSLFTAVVSYLVIFMRIPSSELVANLFQDCSAVDSYGLCDTSNSFTIVTFLLVTAFAKTLLTAVTFGAYLPAGIFLPSLTIGACVGRAVGIIMSNIQRAHPEAWLFANCPADGACISPPVYAVIGAASALGGVTRMTISLVVILFELTGAIDLVLQIMMAVMVSKFTGDFFSKNGIYETWINIRNYPFLNNKVDYRRDTIVARDVMTKVKNIVYLSDEGWTFDRLEALLDTEEYRGFPIVQTLANRVVIGYIARLELQVALDRIRVSPDVTPTTPCYFSINPARGPQVGPNAPPLSAQPASGRERASEKKKGLGIGLEEPHVEEQGSWVSLKDWVDEIPITMSQETPMEVVVQMFQRLGLRSVLFTRQGALTGILTKMDLHAHIHPKPETIIRRLRPGARATAPTPSSSTLRARDPESRRPSTLEHGVGEDIGLMDDVSVASSRNAQGHWV</sequence>
<dbReference type="PANTHER" id="PTHR45711:SF6">
    <property type="entry name" value="CHLORIDE CHANNEL PROTEIN"/>
    <property type="match status" value="1"/>
</dbReference>
<dbReference type="GO" id="GO:0005794">
    <property type="term" value="C:Golgi apparatus"/>
    <property type="evidence" value="ECO:0007669"/>
    <property type="project" value="TreeGrafter"/>
</dbReference>
<keyword evidence="5" id="KW-0406">Ion transport</keyword>
<feature type="transmembrane region" description="Helical" evidence="9">
    <location>
        <begin position="489"/>
        <end position="508"/>
    </location>
</feature>
<dbReference type="GO" id="GO:0005886">
    <property type="term" value="C:plasma membrane"/>
    <property type="evidence" value="ECO:0007669"/>
    <property type="project" value="TreeGrafter"/>
</dbReference>
<name>A0A1Y2E2Q1_9BASI</name>
<proteinExistence type="predicted"/>
<feature type="compositionally biased region" description="Basic and acidic residues" evidence="8">
    <location>
        <begin position="717"/>
        <end position="726"/>
    </location>
</feature>
<evidence type="ECO:0000256" key="2">
    <source>
        <dbReference type="ARBA" id="ARBA00022448"/>
    </source>
</evidence>
<feature type="transmembrane region" description="Helical" evidence="9">
    <location>
        <begin position="460"/>
        <end position="483"/>
    </location>
</feature>
<feature type="transmembrane region" description="Helical" evidence="9">
    <location>
        <begin position="193"/>
        <end position="217"/>
    </location>
</feature>
<evidence type="ECO:0000256" key="7">
    <source>
        <dbReference type="ARBA" id="ARBA00023214"/>
    </source>
</evidence>
<comment type="subcellular location">
    <subcellularLocation>
        <location evidence="1">Membrane</location>
        <topology evidence="1">Multi-pass membrane protein</topology>
    </subcellularLocation>
</comment>
<reference evidence="10 11" key="1">
    <citation type="submission" date="2016-07" db="EMBL/GenBank/DDBJ databases">
        <title>Pervasive Adenine N6-methylation of Active Genes in Fungi.</title>
        <authorList>
            <consortium name="DOE Joint Genome Institute"/>
            <person name="Mondo S.J."/>
            <person name="Dannebaum R.O."/>
            <person name="Kuo R.C."/>
            <person name="Labutti K."/>
            <person name="Haridas S."/>
            <person name="Kuo A."/>
            <person name="Salamov A."/>
            <person name="Ahrendt S.R."/>
            <person name="Lipzen A."/>
            <person name="Sullivan W."/>
            <person name="Andreopoulos W.B."/>
            <person name="Clum A."/>
            <person name="Lindquist E."/>
            <person name="Daum C."/>
            <person name="Ramamoorthy G.K."/>
            <person name="Gryganskyi A."/>
            <person name="Culley D."/>
            <person name="Magnuson J.K."/>
            <person name="James T.Y."/>
            <person name="O'Malley M.A."/>
            <person name="Stajich J.E."/>
            <person name="Spatafora J.W."/>
            <person name="Visel A."/>
            <person name="Grigoriev I.V."/>
        </authorList>
    </citation>
    <scope>NUCLEOTIDE SEQUENCE [LARGE SCALE GENOMIC DNA]</scope>
    <source>
        <strain evidence="10 11">62-1032</strain>
    </source>
</reference>
<dbReference type="EMBL" id="MCGR01000064">
    <property type="protein sequence ID" value="ORY65634.1"/>
    <property type="molecule type" value="Genomic_DNA"/>
</dbReference>
<gene>
    <name evidence="10" type="ORF">BCR35DRAFT_308567</name>
</gene>
<evidence type="ECO:0000256" key="6">
    <source>
        <dbReference type="ARBA" id="ARBA00023136"/>
    </source>
</evidence>
<dbReference type="OrthoDB" id="44789at2759"/>
<dbReference type="SUPFAM" id="SSF81340">
    <property type="entry name" value="Clc chloride channel"/>
    <property type="match status" value="1"/>
</dbReference>
<dbReference type="GO" id="GO:0005247">
    <property type="term" value="F:voltage-gated chloride channel activity"/>
    <property type="evidence" value="ECO:0007669"/>
    <property type="project" value="TreeGrafter"/>
</dbReference>
<feature type="transmembrane region" description="Helical" evidence="9">
    <location>
        <begin position="113"/>
        <end position="140"/>
    </location>
</feature>
<evidence type="ECO:0000313" key="11">
    <source>
        <dbReference type="Proteomes" id="UP000193467"/>
    </source>
</evidence>
<feature type="transmembrane region" description="Helical" evidence="9">
    <location>
        <begin position="229"/>
        <end position="246"/>
    </location>
</feature>
<protein>
    <submittedName>
        <fullName evidence="10">Chloride channel</fullName>
    </submittedName>
</protein>
<keyword evidence="4 9" id="KW-1133">Transmembrane helix</keyword>
<accession>A0A1Y2E2Q1</accession>
<feature type="region of interest" description="Disordered" evidence="8">
    <location>
        <begin position="698"/>
        <end position="728"/>
    </location>
</feature>
<evidence type="ECO:0000256" key="8">
    <source>
        <dbReference type="SAM" id="MobiDB-lite"/>
    </source>
</evidence>
<dbReference type="FunFam" id="1.10.3080.10:FF:000024">
    <property type="entry name" value="Voltage-gated chloride channel, putative"/>
    <property type="match status" value="1"/>
</dbReference>
<dbReference type="PRINTS" id="PR00762">
    <property type="entry name" value="CLCHANNEL"/>
</dbReference>
<dbReference type="AlphaFoldDB" id="A0A1Y2E2Q1"/>
<feature type="transmembrane region" description="Helical" evidence="9">
    <location>
        <begin position="520"/>
        <end position="545"/>
    </location>
</feature>
<feature type="compositionally biased region" description="Polar residues" evidence="8">
    <location>
        <begin position="1"/>
        <end position="21"/>
    </location>
</feature>
<dbReference type="CDD" id="cd03684">
    <property type="entry name" value="ClC_3_like"/>
    <property type="match status" value="1"/>
</dbReference>
<keyword evidence="7" id="KW-0868">Chloride</keyword>
<dbReference type="InParanoid" id="A0A1Y2E2Q1"/>
<dbReference type="SUPFAM" id="SSF54631">
    <property type="entry name" value="CBS-domain pair"/>
    <property type="match status" value="1"/>
</dbReference>
<dbReference type="Pfam" id="PF00654">
    <property type="entry name" value="Voltage_CLC"/>
    <property type="match status" value="1"/>
</dbReference>
<comment type="caution">
    <text evidence="10">The sequence shown here is derived from an EMBL/GenBank/DDBJ whole genome shotgun (WGS) entry which is preliminary data.</text>
</comment>
<feature type="compositionally biased region" description="Basic and acidic residues" evidence="8">
    <location>
        <begin position="827"/>
        <end position="844"/>
    </location>
</feature>
<dbReference type="STRING" id="106004.A0A1Y2E2Q1"/>
<dbReference type="InterPro" id="IPR001807">
    <property type="entry name" value="ClC"/>
</dbReference>